<evidence type="ECO:0000313" key="2">
    <source>
        <dbReference type="Proteomes" id="UP000318733"/>
    </source>
</evidence>
<keyword evidence="2" id="KW-1185">Reference proteome</keyword>
<accession>A0A556M930</accession>
<dbReference type="Proteomes" id="UP000318733">
    <property type="component" value="Unassembled WGS sequence"/>
</dbReference>
<dbReference type="RefSeq" id="WP_144250725.1">
    <property type="nucleotide sequence ID" value="NZ_VLPK01000007.1"/>
</dbReference>
<sequence length="101" mass="11858">MHSTTYFLSDEANDHVIVHEVTGLRVQTFSLEQEPFYPQENEIHLFGDDHGEWLAFETIGWKGEPISVLEGAMIWYARYLDYPEMLITEEDPRPVNPMWLS</sequence>
<proteinExistence type="predicted"/>
<organism evidence="1 2">
    <name type="scientific">Mucilaginibacter corticis</name>
    <dbReference type="NCBI Taxonomy" id="2597670"/>
    <lineage>
        <taxon>Bacteria</taxon>
        <taxon>Pseudomonadati</taxon>
        <taxon>Bacteroidota</taxon>
        <taxon>Sphingobacteriia</taxon>
        <taxon>Sphingobacteriales</taxon>
        <taxon>Sphingobacteriaceae</taxon>
        <taxon>Mucilaginibacter</taxon>
    </lineage>
</organism>
<evidence type="ECO:0000313" key="1">
    <source>
        <dbReference type="EMBL" id="TSJ36434.1"/>
    </source>
</evidence>
<dbReference type="OrthoDB" id="798790at2"/>
<name>A0A556M930_9SPHI</name>
<comment type="caution">
    <text evidence="1">The sequence shown here is derived from an EMBL/GenBank/DDBJ whole genome shotgun (WGS) entry which is preliminary data.</text>
</comment>
<dbReference type="EMBL" id="VLPK01000007">
    <property type="protein sequence ID" value="TSJ36434.1"/>
    <property type="molecule type" value="Genomic_DNA"/>
</dbReference>
<reference evidence="1 2" key="1">
    <citation type="submission" date="2019-07" db="EMBL/GenBank/DDBJ databases">
        <authorList>
            <person name="Huq M.A."/>
        </authorList>
    </citation>
    <scope>NUCLEOTIDE SEQUENCE [LARGE SCALE GENOMIC DNA]</scope>
    <source>
        <strain evidence="1 2">MAH-19</strain>
    </source>
</reference>
<gene>
    <name evidence="1" type="ORF">FO440_23320</name>
</gene>
<dbReference type="AlphaFoldDB" id="A0A556M930"/>
<protein>
    <submittedName>
        <fullName evidence="1">Uncharacterized protein</fullName>
    </submittedName>
</protein>